<gene>
    <name evidence="2" type="ORF">DJ93_1710</name>
</gene>
<protein>
    <submittedName>
        <fullName evidence="2">Uncharacterized protein</fullName>
    </submittedName>
</protein>
<keyword evidence="1" id="KW-0472">Membrane</keyword>
<evidence type="ECO:0000313" key="3">
    <source>
        <dbReference type="Proteomes" id="UP000029389"/>
    </source>
</evidence>
<reference evidence="2 3" key="1">
    <citation type="submission" date="2014-04" db="EMBL/GenBank/DDBJ databases">
        <authorList>
            <person name="Bishop-Lilly K.A."/>
            <person name="Broomall S.M."/>
            <person name="Chain P.S."/>
            <person name="Chertkov O."/>
            <person name="Coyne S.R."/>
            <person name="Daligault H.E."/>
            <person name="Davenport K.W."/>
            <person name="Erkkila T."/>
            <person name="Frey K.G."/>
            <person name="Gibbons H.S."/>
            <person name="Gu W."/>
            <person name="Jaissle J."/>
            <person name="Johnson S.L."/>
            <person name="Koroleva G.I."/>
            <person name="Ladner J.T."/>
            <person name="Lo C.-C."/>
            <person name="Minogue T.D."/>
            <person name="Munk C."/>
            <person name="Palacios G.F."/>
            <person name="Redden C.L."/>
            <person name="Rosenzweig C.N."/>
            <person name="Scholz M.B."/>
            <person name="Teshima H."/>
            <person name="Xu Y."/>
        </authorList>
    </citation>
    <scope>NUCLEOTIDE SEQUENCE [LARGE SCALE GENOMIC DNA]</scope>
    <source>
        <strain evidence="2 3">BHP</strain>
    </source>
</reference>
<keyword evidence="1" id="KW-0812">Transmembrane</keyword>
<dbReference type="AlphaFoldDB" id="A0A090YJ07"/>
<dbReference type="Proteomes" id="UP000029389">
    <property type="component" value="Unassembled WGS sequence"/>
</dbReference>
<dbReference type="EMBL" id="JMQC01000008">
    <property type="protein sequence ID" value="KFM98808.1"/>
    <property type="molecule type" value="Genomic_DNA"/>
</dbReference>
<dbReference type="PATRIC" id="fig|1405.8.peg.1904"/>
<keyword evidence="1" id="KW-1133">Transmembrane helix</keyword>
<dbReference type="RefSeq" id="WP_259300193.1">
    <property type="nucleotide sequence ID" value="NZ_JMQC01000008.1"/>
</dbReference>
<name>A0A090YJ07_9BACI</name>
<sequence>MNKEQFDMFSFYYLIGYVIFSSLYIILLKQHYNKNKQYQHINAF</sequence>
<evidence type="ECO:0000313" key="2">
    <source>
        <dbReference type="EMBL" id="KFM98808.1"/>
    </source>
</evidence>
<comment type="caution">
    <text evidence="2">The sequence shown here is derived from an EMBL/GenBank/DDBJ whole genome shotgun (WGS) entry which is preliminary data.</text>
</comment>
<accession>A0A090YJ07</accession>
<evidence type="ECO:0000256" key="1">
    <source>
        <dbReference type="SAM" id="Phobius"/>
    </source>
</evidence>
<organism evidence="2 3">
    <name type="scientific">Bacillus clarus</name>
    <dbReference type="NCBI Taxonomy" id="2338372"/>
    <lineage>
        <taxon>Bacteria</taxon>
        <taxon>Bacillati</taxon>
        <taxon>Bacillota</taxon>
        <taxon>Bacilli</taxon>
        <taxon>Bacillales</taxon>
        <taxon>Bacillaceae</taxon>
        <taxon>Bacillus</taxon>
        <taxon>Bacillus cereus group</taxon>
    </lineage>
</organism>
<proteinExistence type="predicted"/>
<feature type="transmembrane region" description="Helical" evidence="1">
    <location>
        <begin position="12"/>
        <end position="28"/>
    </location>
</feature>